<dbReference type="SMART" id="SM00822">
    <property type="entry name" value="PKS_KR"/>
    <property type="match status" value="1"/>
</dbReference>
<evidence type="ECO:0000313" key="6">
    <source>
        <dbReference type="EMBL" id="CAK7908741.1"/>
    </source>
</evidence>
<dbReference type="PANTHER" id="PTHR43008:SF8">
    <property type="entry name" value="BENZIL REDUCTASE ((S)-BENZOIN FORMING) IRC24"/>
    <property type="match status" value="1"/>
</dbReference>
<dbReference type="Proteomes" id="UP001497600">
    <property type="component" value="Chromosome E"/>
</dbReference>
<sequence length="251" mass="26771">MAQVFILTGASKGIGAAIAEYILSANTTTKLVAVARSSTQLDALIEKYGSDRVIAIVGDVSDESTSQRAVLGAVEKWGRVDSIIANAGVLDPVGPVSKSDVTSWKKLFDINLFAVVDLIAKSLPELRKSHGRIIAVSSGASTKSYDGWSAYGASKAALNHLIQSVAEEEKGVVSAISIAPGVVDTDMQVDIRQKFGANMKPEALKRFTDLHSKGELLPASVPAAVYGKLALNGWDSELNGKYWRYNDEVFK</sequence>
<dbReference type="InterPro" id="IPR002347">
    <property type="entry name" value="SDR_fam"/>
</dbReference>
<gene>
    <name evidence="6" type="primary">IRC24</name>
    <name evidence="6" type="ORF">CAAN4_E11606</name>
</gene>
<evidence type="ECO:0000259" key="5">
    <source>
        <dbReference type="SMART" id="SM00822"/>
    </source>
</evidence>
<organism evidence="6 7">
    <name type="scientific">[Candida] anglica</name>
    <dbReference type="NCBI Taxonomy" id="148631"/>
    <lineage>
        <taxon>Eukaryota</taxon>
        <taxon>Fungi</taxon>
        <taxon>Dikarya</taxon>
        <taxon>Ascomycota</taxon>
        <taxon>Saccharomycotina</taxon>
        <taxon>Pichiomycetes</taxon>
        <taxon>Debaryomycetaceae</taxon>
        <taxon>Kurtzmaniella</taxon>
    </lineage>
</organism>
<keyword evidence="2" id="KW-0521">NADP</keyword>
<dbReference type="InterPro" id="IPR057326">
    <property type="entry name" value="KR_dom"/>
</dbReference>
<dbReference type="SUPFAM" id="SSF51735">
    <property type="entry name" value="NAD(P)-binding Rossmann-fold domains"/>
    <property type="match status" value="1"/>
</dbReference>
<evidence type="ECO:0000313" key="7">
    <source>
        <dbReference type="Proteomes" id="UP001497600"/>
    </source>
</evidence>
<dbReference type="PROSITE" id="PS00061">
    <property type="entry name" value="ADH_SHORT"/>
    <property type="match status" value="1"/>
</dbReference>
<dbReference type="InterPro" id="IPR020904">
    <property type="entry name" value="Sc_DH/Rdtase_CS"/>
</dbReference>
<dbReference type="Pfam" id="PF00106">
    <property type="entry name" value="adh_short"/>
    <property type="match status" value="1"/>
</dbReference>
<dbReference type="CDD" id="cd05367">
    <property type="entry name" value="SPR-like_SDR_c"/>
    <property type="match status" value="1"/>
</dbReference>
<dbReference type="PRINTS" id="PR00081">
    <property type="entry name" value="GDHRDH"/>
</dbReference>
<keyword evidence="3" id="KW-0560">Oxidoreductase</keyword>
<reference evidence="6 7" key="1">
    <citation type="submission" date="2024-01" db="EMBL/GenBank/DDBJ databases">
        <authorList>
            <consortium name="Genoscope - CEA"/>
            <person name="William W."/>
        </authorList>
    </citation>
    <scope>NUCLEOTIDE SEQUENCE [LARGE SCALE GENOMIC DNA]</scope>
    <source>
        <strain evidence="6 7">29B2s-10</strain>
    </source>
</reference>
<dbReference type="EMBL" id="OZ004257">
    <property type="protein sequence ID" value="CAK7908741.1"/>
    <property type="molecule type" value="Genomic_DNA"/>
</dbReference>
<name>A0ABP0ED73_9ASCO</name>
<comment type="similarity">
    <text evidence="1 4">Belongs to the short-chain dehydrogenases/reductases (SDR) family.</text>
</comment>
<feature type="domain" description="Ketoreductase" evidence="5">
    <location>
        <begin position="3"/>
        <end position="186"/>
    </location>
</feature>
<evidence type="ECO:0000256" key="1">
    <source>
        <dbReference type="ARBA" id="ARBA00006484"/>
    </source>
</evidence>
<dbReference type="Gene3D" id="3.40.50.720">
    <property type="entry name" value="NAD(P)-binding Rossmann-like Domain"/>
    <property type="match status" value="1"/>
</dbReference>
<dbReference type="InterPro" id="IPR036291">
    <property type="entry name" value="NAD(P)-bd_dom_sf"/>
</dbReference>
<evidence type="ECO:0000256" key="3">
    <source>
        <dbReference type="ARBA" id="ARBA00023002"/>
    </source>
</evidence>
<keyword evidence="7" id="KW-1185">Reference proteome</keyword>
<protein>
    <submittedName>
        <fullName evidence="6">Benzil reductase ((S)-benzoin forming) Irc24p</fullName>
    </submittedName>
</protein>
<proteinExistence type="inferred from homology"/>
<evidence type="ECO:0000256" key="4">
    <source>
        <dbReference type="RuleBase" id="RU000363"/>
    </source>
</evidence>
<accession>A0ABP0ED73</accession>
<dbReference type="PRINTS" id="PR00080">
    <property type="entry name" value="SDRFAMILY"/>
</dbReference>
<evidence type="ECO:0000256" key="2">
    <source>
        <dbReference type="ARBA" id="ARBA00022857"/>
    </source>
</evidence>
<dbReference type="PANTHER" id="PTHR43008">
    <property type="entry name" value="BENZIL REDUCTASE"/>
    <property type="match status" value="1"/>
</dbReference>